<dbReference type="EMBL" id="CAJNOG010000654">
    <property type="protein sequence ID" value="CAF1327992.1"/>
    <property type="molecule type" value="Genomic_DNA"/>
</dbReference>
<dbReference type="EMBL" id="CAJOAZ010003747">
    <property type="protein sequence ID" value="CAF4026044.1"/>
    <property type="molecule type" value="Genomic_DNA"/>
</dbReference>
<dbReference type="Proteomes" id="UP000663845">
    <property type="component" value="Unassembled WGS sequence"/>
</dbReference>
<dbReference type="Proteomes" id="UP000663844">
    <property type="component" value="Unassembled WGS sequence"/>
</dbReference>
<evidence type="ECO:0000313" key="2">
    <source>
        <dbReference type="EMBL" id="CAF4026044.1"/>
    </source>
</evidence>
<accession>A0A815FM09</accession>
<dbReference type="AlphaFoldDB" id="A0A815FM09"/>
<organism evidence="1 3">
    <name type="scientific">Adineta steineri</name>
    <dbReference type="NCBI Taxonomy" id="433720"/>
    <lineage>
        <taxon>Eukaryota</taxon>
        <taxon>Metazoa</taxon>
        <taxon>Spiralia</taxon>
        <taxon>Gnathifera</taxon>
        <taxon>Rotifera</taxon>
        <taxon>Eurotatoria</taxon>
        <taxon>Bdelloidea</taxon>
        <taxon>Adinetida</taxon>
        <taxon>Adinetidae</taxon>
        <taxon>Adineta</taxon>
    </lineage>
</organism>
<protein>
    <submittedName>
        <fullName evidence="1">Uncharacterized protein</fullName>
    </submittedName>
</protein>
<name>A0A815FM09_9BILA</name>
<sequence>METVICIFHLENQQFVTPGTHTELDCEGRPCIKCGKCRDWYFTGDEKTWKWVRSHKNWTIKDRKRWNNDNCVWKHFKHRDGATCGGAVFFQQLNQERINRANDDFAQQSPRGEEFLGLNDYIIRLGIRLTVALADALRSSGLFTVAFPHFCLCEDNNVVSLIAMNKF</sequence>
<comment type="caution">
    <text evidence="1">The sequence shown here is derived from an EMBL/GenBank/DDBJ whole genome shotgun (WGS) entry which is preliminary data.</text>
</comment>
<evidence type="ECO:0000313" key="1">
    <source>
        <dbReference type="EMBL" id="CAF1327992.1"/>
    </source>
</evidence>
<gene>
    <name evidence="1" type="ORF">JYZ213_LOCUS33784</name>
    <name evidence="2" type="ORF">OXD698_LOCUS31001</name>
</gene>
<proteinExistence type="predicted"/>
<reference evidence="1" key="1">
    <citation type="submission" date="2021-02" db="EMBL/GenBank/DDBJ databases">
        <authorList>
            <person name="Nowell W R."/>
        </authorList>
    </citation>
    <scope>NUCLEOTIDE SEQUENCE</scope>
</reference>
<evidence type="ECO:0000313" key="3">
    <source>
        <dbReference type="Proteomes" id="UP000663845"/>
    </source>
</evidence>